<evidence type="ECO:0000313" key="2">
    <source>
        <dbReference type="Proteomes" id="UP000259040"/>
    </source>
</evidence>
<name>A0A345M833_9CAUD</name>
<gene>
    <name evidence="1" type="primary">181</name>
    <name evidence="1" type="ORF">SEA_STARBOW_181</name>
</gene>
<evidence type="ECO:0000313" key="1">
    <source>
        <dbReference type="EMBL" id="AXH66654.1"/>
    </source>
</evidence>
<proteinExistence type="predicted"/>
<protein>
    <submittedName>
        <fullName evidence="1">Uncharacterized protein</fullName>
    </submittedName>
</protein>
<organism evidence="1 2">
    <name type="scientific">Streptomyces phage Starbow</name>
    <dbReference type="NCBI Taxonomy" id="2283266"/>
    <lineage>
        <taxon>Viruses</taxon>
        <taxon>Duplodnaviria</taxon>
        <taxon>Heunggongvirae</taxon>
        <taxon>Uroviricota</taxon>
        <taxon>Caudoviricetes</taxon>
        <taxon>Stanwilliamsviridae</taxon>
        <taxon>Boydwoodruffvirinae</taxon>
        <taxon>Karimacvirus</taxon>
        <taxon>Karimacvirus karimac</taxon>
        <taxon>Streptomyces virus Karimac</taxon>
    </lineage>
</organism>
<accession>A0A345M833</accession>
<dbReference type="Proteomes" id="UP000259040">
    <property type="component" value="Segment"/>
</dbReference>
<sequence>MQIGFEYIEGNGPFTVVGYIGDSFNPLKQPFELHYHDGFAELIVITDDFVVRATGEYNRGIGVLNAGETGQLIFNLVHQLDNGN</sequence>
<dbReference type="EMBL" id="MH576964">
    <property type="protein sequence ID" value="AXH66654.1"/>
    <property type="molecule type" value="Genomic_DNA"/>
</dbReference>
<reference evidence="1 2" key="1">
    <citation type="submission" date="2018-07" db="EMBL/GenBank/DDBJ databases">
        <authorList>
            <person name="Boyd E.M."/>
            <person name="Barkley D.B."/>
            <person name="Naeem H."/>
            <person name="Vanhorne R."/>
            <person name="Nayek S."/>
            <person name="Layton S.R."/>
            <person name="Hughes L.E."/>
            <person name="Garlena R.A."/>
            <person name="Russell D.A."/>
            <person name="Pope W.H."/>
            <person name="Jacobs-Sera D."/>
            <person name="Hatfull G.F."/>
        </authorList>
    </citation>
    <scope>NUCLEOTIDE SEQUENCE [LARGE SCALE GENOMIC DNA]</scope>
</reference>